<sequence>MQDLTTLLYPMSASDFASWGMPELAFVKRVVENSQVSWTIHSADGTAIGVAPSRDLAFAAIIQHELEPVSVH</sequence>
<gene>
    <name evidence="1" type="ORF">MGR_2422</name>
</gene>
<dbReference type="RefSeq" id="WP_106002972.1">
    <property type="nucleotide sequence ID" value="NZ_CP027527.1"/>
</dbReference>
<protein>
    <recommendedName>
        <fullName evidence="2">DUF1150 family protein</fullName>
    </recommendedName>
</protein>
<dbReference type="AlphaFoldDB" id="A4TXI0"/>
<dbReference type="Pfam" id="PF06620">
    <property type="entry name" value="DUF1150"/>
    <property type="match status" value="1"/>
</dbReference>
<evidence type="ECO:0008006" key="2">
    <source>
        <dbReference type="Google" id="ProtNLM"/>
    </source>
</evidence>
<dbReference type="InterPro" id="IPR009531">
    <property type="entry name" value="DUF1150"/>
</dbReference>
<dbReference type="EMBL" id="CU459003">
    <property type="protein sequence ID" value="CAM75337.1"/>
    <property type="molecule type" value="Genomic_DNA"/>
</dbReference>
<organism evidence="1">
    <name type="scientific">Magnetospirillum gryphiswaldense</name>
    <dbReference type="NCBI Taxonomy" id="55518"/>
    <lineage>
        <taxon>Bacteria</taxon>
        <taxon>Pseudomonadati</taxon>
        <taxon>Pseudomonadota</taxon>
        <taxon>Alphaproteobacteria</taxon>
        <taxon>Rhodospirillales</taxon>
        <taxon>Rhodospirillaceae</taxon>
        <taxon>Magnetospirillum</taxon>
    </lineage>
</organism>
<evidence type="ECO:0000313" key="1">
    <source>
        <dbReference type="EMBL" id="CAM75337.1"/>
    </source>
</evidence>
<name>A4TXI0_9PROT</name>
<accession>A4TXI0</accession>
<proteinExistence type="predicted"/>
<reference evidence="1" key="1">
    <citation type="journal article" date="2007" name="J. Bacteriol.">
        <title>Comparative genome analysis of four magnetotactic bacteria reveals a complex set of group-specific genes implicated in magnetosome biomineralization and function.</title>
        <authorList>
            <person name="Richter M."/>
            <person name="Kube M."/>
            <person name="Bazylinski D.A."/>
            <person name="Lombardot T."/>
            <person name="Gloeckner F.O."/>
            <person name="Reinhardt R."/>
            <person name="Schueler D."/>
        </authorList>
    </citation>
    <scope>NUCLEOTIDE SEQUENCE</scope>
    <source>
        <strain evidence="1">MSR-1</strain>
    </source>
</reference>